<proteinExistence type="predicted"/>
<evidence type="ECO:0000313" key="2">
    <source>
        <dbReference type="Proteomes" id="UP001596407"/>
    </source>
</evidence>
<gene>
    <name evidence="1" type="ORF">ACFQJ6_10235</name>
</gene>
<accession>A0ABD5WL63</accession>
<protein>
    <recommendedName>
        <fullName evidence="3">DUF732 domain-containing protein</fullName>
    </recommendedName>
</protein>
<dbReference type="AlphaFoldDB" id="A0ABD5WL63"/>
<dbReference type="Proteomes" id="UP001596407">
    <property type="component" value="Unassembled WGS sequence"/>
</dbReference>
<dbReference type="RefSeq" id="WP_382209678.1">
    <property type="nucleotide sequence ID" value="NZ_JBHSZH010000005.1"/>
</dbReference>
<name>A0ABD5WL63_9EURY</name>
<evidence type="ECO:0008006" key="3">
    <source>
        <dbReference type="Google" id="ProtNLM"/>
    </source>
</evidence>
<evidence type="ECO:0000313" key="1">
    <source>
        <dbReference type="EMBL" id="MFC7080435.1"/>
    </source>
</evidence>
<comment type="caution">
    <text evidence="1">The sequence shown here is derived from an EMBL/GenBank/DDBJ whole genome shotgun (WGS) entry which is preliminary data.</text>
</comment>
<dbReference type="EMBL" id="JBHSZH010000005">
    <property type="protein sequence ID" value="MFC7080435.1"/>
    <property type="molecule type" value="Genomic_DNA"/>
</dbReference>
<sequence>MSSRREVIRRGAGLLAVGSVAGVGTVAVRSDGDETGSESRPANVLVAGSLQQIAGEIGDASVEAHGSVACRRLLEDGLRDPDAVALADPRLFSGLADRVTCFATNALVVAVGESVAGEYDDWRALLADPDLALGRTDPARDPSATGP</sequence>
<reference evidence="1 2" key="1">
    <citation type="journal article" date="2019" name="Int. J. Syst. Evol. Microbiol.">
        <title>The Global Catalogue of Microorganisms (GCM) 10K type strain sequencing project: providing services to taxonomists for standard genome sequencing and annotation.</title>
        <authorList>
            <consortium name="The Broad Institute Genomics Platform"/>
            <consortium name="The Broad Institute Genome Sequencing Center for Infectious Disease"/>
            <person name="Wu L."/>
            <person name="Ma J."/>
        </authorList>
    </citation>
    <scope>NUCLEOTIDE SEQUENCE [LARGE SCALE GENOMIC DNA]</scope>
    <source>
        <strain evidence="1 2">DT72</strain>
    </source>
</reference>
<organism evidence="1 2">
    <name type="scientific">Halorussus caseinilyticus</name>
    <dbReference type="NCBI Taxonomy" id="3034025"/>
    <lineage>
        <taxon>Archaea</taxon>
        <taxon>Methanobacteriati</taxon>
        <taxon>Methanobacteriota</taxon>
        <taxon>Stenosarchaea group</taxon>
        <taxon>Halobacteria</taxon>
        <taxon>Halobacteriales</taxon>
        <taxon>Haladaptataceae</taxon>
        <taxon>Halorussus</taxon>
    </lineage>
</organism>
<keyword evidence="2" id="KW-1185">Reference proteome</keyword>
<dbReference type="Gene3D" id="3.40.190.10">
    <property type="entry name" value="Periplasmic binding protein-like II"/>
    <property type="match status" value="2"/>
</dbReference>